<dbReference type="Proteomes" id="UP000214720">
    <property type="component" value="Unassembled WGS sequence"/>
</dbReference>
<keyword evidence="2" id="KW-0223">Dioxygenase</keyword>
<dbReference type="InterPro" id="IPR050312">
    <property type="entry name" value="IolE/XylAMocC-like"/>
</dbReference>
<keyword evidence="2" id="KW-0560">Oxidoreductase</keyword>
<dbReference type="AlphaFoldDB" id="A0A226XAV9"/>
<proteinExistence type="predicted"/>
<dbReference type="EMBL" id="MTHB01000023">
    <property type="protein sequence ID" value="OXC80120.1"/>
    <property type="molecule type" value="Genomic_DNA"/>
</dbReference>
<accession>A0A226XAV9</accession>
<dbReference type="Gene3D" id="3.20.20.150">
    <property type="entry name" value="Divalent-metal-dependent TIM barrel enzymes"/>
    <property type="match status" value="1"/>
</dbReference>
<reference evidence="3" key="1">
    <citation type="submission" date="2017-01" db="EMBL/GenBank/DDBJ databases">
        <title>Genome Analysis of Deinococcus marmoris KOPRI26562.</title>
        <authorList>
            <person name="Kim J.H."/>
            <person name="Oh H.-M."/>
        </authorList>
    </citation>
    <scope>NUCLEOTIDE SEQUENCE [LARGE SCALE GENOMIC DNA]</scope>
    <source>
        <strain evidence="3">PAMC 26633</strain>
    </source>
</reference>
<evidence type="ECO:0000313" key="2">
    <source>
        <dbReference type="EMBL" id="OXC80120.1"/>
    </source>
</evidence>
<dbReference type="PANTHER" id="PTHR12110:SF48">
    <property type="entry name" value="BLL3656 PROTEIN"/>
    <property type="match status" value="1"/>
</dbReference>
<dbReference type="InterPro" id="IPR013022">
    <property type="entry name" value="Xyl_isomerase-like_TIM-brl"/>
</dbReference>
<gene>
    <name evidence="2" type="ORF">BSU04_02580</name>
</gene>
<keyword evidence="2" id="KW-0670">Pyruvate</keyword>
<dbReference type="PANTHER" id="PTHR12110">
    <property type="entry name" value="HYDROXYPYRUVATE ISOMERASE"/>
    <property type="match status" value="1"/>
</dbReference>
<feature type="domain" description="Xylose isomerase-like TIM barrel" evidence="1">
    <location>
        <begin position="40"/>
        <end position="264"/>
    </location>
</feature>
<evidence type="ECO:0000313" key="3">
    <source>
        <dbReference type="Proteomes" id="UP000214720"/>
    </source>
</evidence>
<comment type="caution">
    <text evidence="2">The sequence shown here is derived from an EMBL/GenBank/DDBJ whole genome shotgun (WGS) entry which is preliminary data.</text>
</comment>
<evidence type="ECO:0000259" key="1">
    <source>
        <dbReference type="Pfam" id="PF01261"/>
    </source>
</evidence>
<dbReference type="SUPFAM" id="SSF51658">
    <property type="entry name" value="Xylose isomerase-like"/>
    <property type="match status" value="1"/>
</dbReference>
<dbReference type="GO" id="GO:0051213">
    <property type="term" value="F:dioxygenase activity"/>
    <property type="evidence" value="ECO:0007669"/>
    <property type="project" value="UniProtKB-KW"/>
</dbReference>
<dbReference type="InterPro" id="IPR036237">
    <property type="entry name" value="Xyl_isomerase-like_sf"/>
</dbReference>
<dbReference type="Pfam" id="PF01261">
    <property type="entry name" value="AP_endonuc_2"/>
    <property type="match status" value="1"/>
</dbReference>
<name>A0A226XAV9_CABSO</name>
<organism evidence="2 3">
    <name type="scientific">Caballeronia sordidicola</name>
    <name type="common">Burkholderia sordidicola</name>
    <dbReference type="NCBI Taxonomy" id="196367"/>
    <lineage>
        <taxon>Bacteria</taxon>
        <taxon>Pseudomonadati</taxon>
        <taxon>Pseudomonadota</taxon>
        <taxon>Betaproteobacteria</taxon>
        <taxon>Burkholderiales</taxon>
        <taxon>Burkholderiaceae</taxon>
        <taxon>Caballeronia</taxon>
    </lineage>
</organism>
<protein>
    <submittedName>
        <fullName evidence="2">4-hydroxyphenylpyruvate dioxygenase</fullName>
    </submittedName>
</protein>
<sequence length="291" mass="32191">MNEMTRKDTKLLAAFWTIAGNTNPDDAEWISPDSLAVRAEAASNAGWKGIGLSLDDCRYSVQKYGAPGVRRILKDNGLEFFELEILMDWYTTDDRRKASDRARREFLEFGGELGMCNLKVGVSHLDLSPTNYSQMADEFGKLCDDFGTINATVGLEFMPFCKVASLADALPIVQDSNRENAGLIIDIWHVVRSGTTYEDVAAVPANFIKGVELNDAKTSAIGTLMHDSVYHRKACGEGEFNCPSFIDAVKAAGFHQKYWGVEILSDFLRKAPVDVRAKHAFDTTIAQFNPA</sequence>